<sequence length="239" mass="26437">MNLLLARDPNESSPGNESQETPLKVAVRHGVVNAVQVVLARDEVDLSVRDGRGQKLLLSAASQEQIGVLRAFLTREDVNVSMRDDFGLTLLFYAIGNGSQKSVQLFLARGDVEVNVRENSDQTPLSLAMDLVNADAVQLLLTRDDIELGREKALISAAEASFKSYRSYSHERAERYGAIANLLRSHLQQGLARNGSQPTTISETQVIKKPRDVAFEECTECKKVRVFFHGELKICSNHS</sequence>
<evidence type="ECO:0000256" key="3">
    <source>
        <dbReference type="SAM" id="MobiDB-lite"/>
    </source>
</evidence>
<dbReference type="Proteomes" id="UP001276659">
    <property type="component" value="Unassembled WGS sequence"/>
</dbReference>
<protein>
    <recommendedName>
        <fullName evidence="6">Ankyrin</fullName>
    </recommendedName>
</protein>
<dbReference type="EMBL" id="JASNWA010000010">
    <property type="protein sequence ID" value="KAK3168325.1"/>
    <property type="molecule type" value="Genomic_DNA"/>
</dbReference>
<evidence type="ECO:0000313" key="4">
    <source>
        <dbReference type="EMBL" id="KAK3168325.1"/>
    </source>
</evidence>
<feature type="compositionally biased region" description="Polar residues" evidence="3">
    <location>
        <begin position="11"/>
        <end position="21"/>
    </location>
</feature>
<feature type="region of interest" description="Disordered" evidence="3">
    <location>
        <begin position="1"/>
        <end position="21"/>
    </location>
</feature>
<keyword evidence="5" id="KW-1185">Reference proteome</keyword>
<accession>A0AAE0DGF4</accession>
<name>A0AAE0DGF4_9LECA</name>
<evidence type="ECO:0000256" key="1">
    <source>
        <dbReference type="ARBA" id="ARBA00022737"/>
    </source>
</evidence>
<gene>
    <name evidence="4" type="ORF">OEA41_004772</name>
</gene>
<dbReference type="PANTHER" id="PTHR24198:SF165">
    <property type="entry name" value="ANKYRIN REPEAT-CONTAINING PROTEIN-RELATED"/>
    <property type="match status" value="1"/>
</dbReference>
<dbReference type="SMART" id="SM00248">
    <property type="entry name" value="ANK"/>
    <property type="match status" value="4"/>
</dbReference>
<evidence type="ECO:0008006" key="6">
    <source>
        <dbReference type="Google" id="ProtNLM"/>
    </source>
</evidence>
<dbReference type="PANTHER" id="PTHR24198">
    <property type="entry name" value="ANKYRIN REPEAT AND PROTEIN KINASE DOMAIN-CONTAINING PROTEIN"/>
    <property type="match status" value="1"/>
</dbReference>
<keyword evidence="1" id="KW-0677">Repeat</keyword>
<dbReference type="InterPro" id="IPR002110">
    <property type="entry name" value="Ankyrin_rpt"/>
</dbReference>
<reference evidence="4" key="1">
    <citation type="submission" date="2022-11" db="EMBL/GenBank/DDBJ databases">
        <title>Chromosomal genome sequence assembly and mating type (MAT) locus characterization of the leprose asexual lichenized fungus Lepraria neglecta (Nyl.) Erichsen.</title>
        <authorList>
            <person name="Allen J.L."/>
            <person name="Pfeffer B."/>
        </authorList>
    </citation>
    <scope>NUCLEOTIDE SEQUENCE</scope>
    <source>
        <strain evidence="4">Allen 5258</strain>
    </source>
</reference>
<dbReference type="Pfam" id="PF12796">
    <property type="entry name" value="Ank_2"/>
    <property type="match status" value="1"/>
</dbReference>
<comment type="caution">
    <text evidence="4">The sequence shown here is derived from an EMBL/GenBank/DDBJ whole genome shotgun (WGS) entry which is preliminary data.</text>
</comment>
<evidence type="ECO:0000313" key="5">
    <source>
        <dbReference type="Proteomes" id="UP001276659"/>
    </source>
</evidence>
<dbReference type="Gene3D" id="1.25.40.20">
    <property type="entry name" value="Ankyrin repeat-containing domain"/>
    <property type="match status" value="1"/>
</dbReference>
<dbReference type="AlphaFoldDB" id="A0AAE0DGF4"/>
<dbReference type="InterPro" id="IPR036770">
    <property type="entry name" value="Ankyrin_rpt-contain_sf"/>
</dbReference>
<dbReference type="SUPFAM" id="SSF48403">
    <property type="entry name" value="Ankyrin repeat"/>
    <property type="match status" value="1"/>
</dbReference>
<organism evidence="4 5">
    <name type="scientific">Lepraria neglecta</name>
    <dbReference type="NCBI Taxonomy" id="209136"/>
    <lineage>
        <taxon>Eukaryota</taxon>
        <taxon>Fungi</taxon>
        <taxon>Dikarya</taxon>
        <taxon>Ascomycota</taxon>
        <taxon>Pezizomycotina</taxon>
        <taxon>Lecanoromycetes</taxon>
        <taxon>OSLEUM clade</taxon>
        <taxon>Lecanoromycetidae</taxon>
        <taxon>Lecanorales</taxon>
        <taxon>Lecanorineae</taxon>
        <taxon>Stereocaulaceae</taxon>
        <taxon>Lepraria</taxon>
    </lineage>
</organism>
<proteinExistence type="predicted"/>
<evidence type="ECO:0000256" key="2">
    <source>
        <dbReference type="ARBA" id="ARBA00023043"/>
    </source>
</evidence>
<keyword evidence="2" id="KW-0040">ANK repeat</keyword>